<dbReference type="KEGG" id="sphe:GFH32_13595"/>
<evidence type="ECO:0000313" key="1">
    <source>
        <dbReference type="EMBL" id="QGA27277.1"/>
    </source>
</evidence>
<sequence>MSSDISEITQVCKKRLQYTKPLITMVIIEIEGNIATSSSFISTGGSKGAPKIEEWVDEEGTSFDLEF</sequence>
<dbReference type="RefSeq" id="WP_153512115.1">
    <property type="nucleotide sequence ID" value="NZ_CP045652.1"/>
</dbReference>
<proteinExistence type="predicted"/>
<dbReference type="EMBL" id="CP045652">
    <property type="protein sequence ID" value="QGA27277.1"/>
    <property type="molecule type" value="Genomic_DNA"/>
</dbReference>
<evidence type="ECO:0000313" key="2">
    <source>
        <dbReference type="Proteomes" id="UP000326921"/>
    </source>
</evidence>
<keyword evidence="2" id="KW-1185">Reference proteome</keyword>
<dbReference type="Proteomes" id="UP000326921">
    <property type="component" value="Chromosome"/>
</dbReference>
<accession>A0A5Q0QAX6</accession>
<protein>
    <submittedName>
        <fullName evidence="1">Uncharacterized protein</fullName>
    </submittedName>
</protein>
<dbReference type="AlphaFoldDB" id="A0A5Q0QAX6"/>
<name>A0A5Q0QAX6_9SPHI</name>
<organism evidence="1 2">
    <name type="scientific">Sphingobacterium zhuxiongii</name>
    <dbReference type="NCBI Taxonomy" id="2662364"/>
    <lineage>
        <taxon>Bacteria</taxon>
        <taxon>Pseudomonadati</taxon>
        <taxon>Bacteroidota</taxon>
        <taxon>Sphingobacteriia</taxon>
        <taxon>Sphingobacteriales</taxon>
        <taxon>Sphingobacteriaceae</taxon>
        <taxon>Sphingobacterium</taxon>
    </lineage>
</organism>
<gene>
    <name evidence="1" type="ORF">GFH32_13595</name>
</gene>
<reference evidence="1 2" key="1">
    <citation type="submission" date="2019-10" db="EMBL/GenBank/DDBJ databases">
        <authorList>
            <person name="Dong K."/>
        </authorList>
    </citation>
    <scope>NUCLEOTIDE SEQUENCE [LARGE SCALE GENOMIC DNA]</scope>
    <source>
        <strain evidence="2">dk4302</strain>
    </source>
</reference>